<organism evidence="2 3">
    <name type="scientific">Hamiltosporidium magnivora</name>
    <dbReference type="NCBI Taxonomy" id="148818"/>
    <lineage>
        <taxon>Eukaryota</taxon>
        <taxon>Fungi</taxon>
        <taxon>Fungi incertae sedis</taxon>
        <taxon>Microsporidia</taxon>
        <taxon>Dubosqiidae</taxon>
        <taxon>Hamiltosporidium</taxon>
    </lineage>
</organism>
<reference evidence="2 3" key="1">
    <citation type="submission" date="2017-12" db="EMBL/GenBank/DDBJ databases">
        <authorList>
            <person name="Pombert J.-F."/>
            <person name="Haag K.L."/>
            <person name="Ebert D."/>
        </authorList>
    </citation>
    <scope>NUCLEOTIDE SEQUENCE [LARGE SCALE GENOMIC DNA]</scope>
    <source>
        <strain evidence="2">IL-BN-2</strain>
    </source>
</reference>
<dbReference type="VEuPathDB" id="MicrosporidiaDB:CWI39_1380p0010"/>
<comment type="caution">
    <text evidence="2">The sequence shown here is derived from an EMBL/GenBank/DDBJ whole genome shotgun (WGS) entry which is preliminary data.</text>
</comment>
<sequence length="190" mass="21590">MTGGQIESKSARRAAIPKVENNAKTHLSLTKKLFIKYNKGYKRKNNELESINDPSNWLKKGNLRLRDKAVISYIQDIEDGVCQHCSKSGKTVDHLASRCEKRLDHNNTIRHNEVLQCINLLLLNRYHFESSKQIRSHSVQKILDNEQPTLPLKQVDNDEDGVQKVNTKNISPFSLDSKTTAEEPAINSNG</sequence>
<feature type="region of interest" description="Disordered" evidence="1">
    <location>
        <begin position="151"/>
        <end position="190"/>
    </location>
</feature>
<evidence type="ECO:0000256" key="1">
    <source>
        <dbReference type="SAM" id="MobiDB-lite"/>
    </source>
</evidence>
<evidence type="ECO:0000313" key="3">
    <source>
        <dbReference type="Proteomes" id="UP000293045"/>
    </source>
</evidence>
<accession>A0A4Q9L247</accession>
<name>A0A4Q9L247_9MICR</name>
<evidence type="ECO:0008006" key="4">
    <source>
        <dbReference type="Google" id="ProtNLM"/>
    </source>
</evidence>
<dbReference type="Proteomes" id="UP000293045">
    <property type="component" value="Unassembled WGS sequence"/>
</dbReference>
<feature type="compositionally biased region" description="Polar residues" evidence="1">
    <location>
        <begin position="164"/>
        <end position="178"/>
    </location>
</feature>
<protein>
    <recommendedName>
        <fullName evidence="4">Reverse transcriptase</fullName>
    </recommendedName>
</protein>
<dbReference type="VEuPathDB" id="MicrosporidiaDB:CWI36_1619p0010"/>
<proteinExistence type="predicted"/>
<gene>
    <name evidence="2" type="ORF">CWI39_1380p0010</name>
</gene>
<evidence type="ECO:0000313" key="2">
    <source>
        <dbReference type="EMBL" id="TBU01467.1"/>
    </source>
</evidence>
<dbReference type="AlphaFoldDB" id="A0A4Q9L247"/>
<dbReference type="EMBL" id="PIXR01001380">
    <property type="protein sequence ID" value="TBU01467.1"/>
    <property type="molecule type" value="Genomic_DNA"/>
</dbReference>